<proteinExistence type="predicted"/>
<keyword evidence="3" id="KW-1185">Reference proteome</keyword>
<organism evidence="2 3">
    <name type="scientific">Diversispora epigaea</name>
    <dbReference type="NCBI Taxonomy" id="1348612"/>
    <lineage>
        <taxon>Eukaryota</taxon>
        <taxon>Fungi</taxon>
        <taxon>Fungi incertae sedis</taxon>
        <taxon>Mucoromycota</taxon>
        <taxon>Glomeromycotina</taxon>
        <taxon>Glomeromycetes</taxon>
        <taxon>Diversisporales</taxon>
        <taxon>Diversisporaceae</taxon>
        <taxon>Diversispora</taxon>
    </lineage>
</organism>
<keyword evidence="1" id="KW-1133">Transmembrane helix</keyword>
<comment type="caution">
    <text evidence="2">The sequence shown here is derived from an EMBL/GenBank/DDBJ whole genome shotgun (WGS) entry which is preliminary data.</text>
</comment>
<protein>
    <submittedName>
        <fullName evidence="2">Uncharacterized protein</fullName>
    </submittedName>
</protein>
<reference evidence="2 3" key="1">
    <citation type="submission" date="2018-08" db="EMBL/GenBank/DDBJ databases">
        <title>Genome and evolution of the arbuscular mycorrhizal fungus Diversispora epigaea (formerly Glomus versiforme) and its bacterial endosymbionts.</title>
        <authorList>
            <person name="Sun X."/>
            <person name="Fei Z."/>
            <person name="Harrison M."/>
        </authorList>
    </citation>
    <scope>NUCLEOTIDE SEQUENCE [LARGE SCALE GENOMIC DNA]</scope>
    <source>
        <strain evidence="2 3">IT104</strain>
    </source>
</reference>
<evidence type="ECO:0000313" key="3">
    <source>
        <dbReference type="Proteomes" id="UP000266861"/>
    </source>
</evidence>
<dbReference type="AlphaFoldDB" id="A0A397J924"/>
<gene>
    <name evidence="2" type="ORF">Glove_109g270</name>
</gene>
<accession>A0A397J924</accession>
<sequence length="121" mass="13834">MISGKSPRYTDNIEYNLVPTYLLLLVAPRSSNHSDIIVLVSNGFPFRGEEKSQEVTGDPSKEKLPIKMFHTSWHAILLASLPLLILCLSLKKEYTERGNEVRIDEFDLSQISYHEFSSKHL</sequence>
<keyword evidence="1" id="KW-0472">Membrane</keyword>
<feature type="transmembrane region" description="Helical" evidence="1">
    <location>
        <begin position="72"/>
        <end position="90"/>
    </location>
</feature>
<dbReference type="EMBL" id="PQFF01000102">
    <property type="protein sequence ID" value="RHZ82496.1"/>
    <property type="molecule type" value="Genomic_DNA"/>
</dbReference>
<evidence type="ECO:0000256" key="1">
    <source>
        <dbReference type="SAM" id="Phobius"/>
    </source>
</evidence>
<keyword evidence="1" id="KW-0812">Transmembrane</keyword>
<name>A0A397J924_9GLOM</name>
<dbReference type="Proteomes" id="UP000266861">
    <property type="component" value="Unassembled WGS sequence"/>
</dbReference>
<evidence type="ECO:0000313" key="2">
    <source>
        <dbReference type="EMBL" id="RHZ82496.1"/>
    </source>
</evidence>